<accession>A0A0B2C2V9</accession>
<dbReference type="PROSITE" id="PS00519">
    <property type="entry name" value="HTH_ASNC_1"/>
    <property type="match status" value="1"/>
</dbReference>
<dbReference type="Gene3D" id="1.10.10.10">
    <property type="entry name" value="Winged helix-like DNA-binding domain superfamily/Winged helix DNA-binding domain"/>
    <property type="match status" value="1"/>
</dbReference>
<dbReference type="STRING" id="1572751.PK98_08905"/>
<dbReference type="GO" id="GO:0006355">
    <property type="term" value="P:regulation of DNA-templated transcription"/>
    <property type="evidence" value="ECO:0007669"/>
    <property type="project" value="UniProtKB-ARBA"/>
</dbReference>
<dbReference type="PROSITE" id="PS50956">
    <property type="entry name" value="HTH_ASNC_2"/>
    <property type="match status" value="1"/>
</dbReference>
<keyword evidence="1" id="KW-0805">Transcription regulation</keyword>
<dbReference type="SMART" id="SM00344">
    <property type="entry name" value="HTH_ASNC"/>
    <property type="match status" value="1"/>
</dbReference>
<dbReference type="InterPro" id="IPR019888">
    <property type="entry name" value="Tscrpt_reg_AsnC-like"/>
</dbReference>
<dbReference type="Proteomes" id="UP000030988">
    <property type="component" value="Unassembled WGS sequence"/>
</dbReference>
<dbReference type="InterPro" id="IPR019887">
    <property type="entry name" value="Tscrpt_reg_AsnC/Lrp_C"/>
</dbReference>
<keyword evidence="2" id="KW-0238">DNA-binding</keyword>
<dbReference type="Pfam" id="PF01037">
    <property type="entry name" value="AsnC_trans_reg"/>
    <property type="match status" value="1"/>
</dbReference>
<dbReference type="InterPro" id="IPR000485">
    <property type="entry name" value="AsnC-type_HTH_dom"/>
</dbReference>
<dbReference type="SUPFAM" id="SSF46785">
    <property type="entry name" value="Winged helix' DNA-binding domain"/>
    <property type="match status" value="1"/>
</dbReference>
<dbReference type="AlphaFoldDB" id="A0A0B2C2V9"/>
<protein>
    <submittedName>
        <fullName evidence="5">AsnC family transcriptional regulator</fullName>
    </submittedName>
</protein>
<reference evidence="5 6" key="1">
    <citation type="submission" date="2014-11" db="EMBL/GenBank/DDBJ databases">
        <title>Draft genome sequence of Kirrobacter mercurialis.</title>
        <authorList>
            <person name="Coil D.A."/>
            <person name="Eisen J.A."/>
        </authorList>
    </citation>
    <scope>NUCLEOTIDE SEQUENCE [LARGE SCALE GENOMIC DNA]</scope>
    <source>
        <strain evidence="5 6">Coronado</strain>
    </source>
</reference>
<feature type="domain" description="HTH asnC-type" evidence="4">
    <location>
        <begin position="7"/>
        <end position="68"/>
    </location>
</feature>
<dbReference type="PRINTS" id="PR00033">
    <property type="entry name" value="HTHASNC"/>
</dbReference>
<evidence type="ECO:0000313" key="5">
    <source>
        <dbReference type="EMBL" id="KHL26510.1"/>
    </source>
</evidence>
<keyword evidence="6" id="KW-1185">Reference proteome</keyword>
<dbReference type="SUPFAM" id="SSF54909">
    <property type="entry name" value="Dimeric alpha+beta barrel"/>
    <property type="match status" value="1"/>
</dbReference>
<keyword evidence="3" id="KW-0804">Transcription</keyword>
<sequence length="157" mass="17451">MNGLIKLDALDRRIITLLQQDASLSNAELAERVGSTGPSCWRRIRLLEEAGVLGRTIRLADQIKLGHGVNMLCNVRMRTFEADSVAAFETFVQAEPRIMECFSMSGDWDYLLRVVATDVADYETFLMQRLVKHPSVAGASSHLALRVAKYQTAIPVA</sequence>
<dbReference type="PANTHER" id="PTHR30154">
    <property type="entry name" value="LEUCINE-RESPONSIVE REGULATORY PROTEIN"/>
    <property type="match status" value="1"/>
</dbReference>
<dbReference type="GO" id="GO:0043200">
    <property type="term" value="P:response to amino acid"/>
    <property type="evidence" value="ECO:0007669"/>
    <property type="project" value="TreeGrafter"/>
</dbReference>
<evidence type="ECO:0000313" key="6">
    <source>
        <dbReference type="Proteomes" id="UP000030988"/>
    </source>
</evidence>
<dbReference type="InterPro" id="IPR036388">
    <property type="entry name" value="WH-like_DNA-bd_sf"/>
</dbReference>
<evidence type="ECO:0000256" key="3">
    <source>
        <dbReference type="ARBA" id="ARBA00023163"/>
    </source>
</evidence>
<evidence type="ECO:0000259" key="4">
    <source>
        <dbReference type="PROSITE" id="PS50956"/>
    </source>
</evidence>
<organism evidence="5 6">
    <name type="scientific">Croceibacterium mercuriale</name>
    <dbReference type="NCBI Taxonomy" id="1572751"/>
    <lineage>
        <taxon>Bacteria</taxon>
        <taxon>Pseudomonadati</taxon>
        <taxon>Pseudomonadota</taxon>
        <taxon>Alphaproteobacteria</taxon>
        <taxon>Sphingomonadales</taxon>
        <taxon>Erythrobacteraceae</taxon>
        <taxon>Croceibacterium</taxon>
    </lineage>
</organism>
<dbReference type="CDD" id="cd00090">
    <property type="entry name" value="HTH_ARSR"/>
    <property type="match status" value="1"/>
</dbReference>
<dbReference type="InterPro" id="IPR019885">
    <property type="entry name" value="Tscrpt_reg_HTH_AsnC-type_CS"/>
</dbReference>
<dbReference type="Gene3D" id="3.30.70.920">
    <property type="match status" value="1"/>
</dbReference>
<dbReference type="Pfam" id="PF13404">
    <property type="entry name" value="HTH_AsnC-type"/>
    <property type="match status" value="1"/>
</dbReference>
<proteinExistence type="predicted"/>
<dbReference type="InterPro" id="IPR011991">
    <property type="entry name" value="ArsR-like_HTH"/>
</dbReference>
<name>A0A0B2C2V9_9SPHN</name>
<dbReference type="PANTHER" id="PTHR30154:SF34">
    <property type="entry name" value="TRANSCRIPTIONAL REGULATOR AZLB"/>
    <property type="match status" value="1"/>
</dbReference>
<evidence type="ECO:0000256" key="2">
    <source>
        <dbReference type="ARBA" id="ARBA00023125"/>
    </source>
</evidence>
<dbReference type="RefSeq" id="WP_039095852.1">
    <property type="nucleotide sequence ID" value="NZ_JTDN01000001.1"/>
</dbReference>
<dbReference type="GO" id="GO:0043565">
    <property type="term" value="F:sequence-specific DNA binding"/>
    <property type="evidence" value="ECO:0007669"/>
    <property type="project" value="InterPro"/>
</dbReference>
<dbReference type="InterPro" id="IPR036390">
    <property type="entry name" value="WH_DNA-bd_sf"/>
</dbReference>
<comment type="caution">
    <text evidence="5">The sequence shown here is derived from an EMBL/GenBank/DDBJ whole genome shotgun (WGS) entry which is preliminary data.</text>
</comment>
<gene>
    <name evidence="5" type="ORF">PK98_08905</name>
</gene>
<dbReference type="EMBL" id="JTDN01000001">
    <property type="protein sequence ID" value="KHL26510.1"/>
    <property type="molecule type" value="Genomic_DNA"/>
</dbReference>
<dbReference type="OrthoDB" id="9812082at2"/>
<evidence type="ECO:0000256" key="1">
    <source>
        <dbReference type="ARBA" id="ARBA00023015"/>
    </source>
</evidence>
<dbReference type="GO" id="GO:0005829">
    <property type="term" value="C:cytosol"/>
    <property type="evidence" value="ECO:0007669"/>
    <property type="project" value="TreeGrafter"/>
</dbReference>
<dbReference type="InterPro" id="IPR011008">
    <property type="entry name" value="Dimeric_a/b-barrel"/>
</dbReference>